<sequence length="822" mass="84540">MRIPFCNRPARTAFCQHSAPGSRPRFIYHLAAGYCPIIASCAVVQSHAPPKWHANATSQLVPAPSMNTAVSGNGGCGGDGGGARDAVSRGNTWRCSLTQIFRQAHRQAVAGRQLVVVRNSGGSGGINNCDSSTSSGRATSLRVAVGIDLGTTTSAIAVAGPDGGPVMVEDEVGRVVIPSVVFVQQDGTVLVGEEAAAAAETDPANAFYGIKRLMGRTYGEALREVDEWDERTSAQSHRAAATAPKGPSRRFRSYSLVEGPGGAVMVACPALSRNLTPQEVSAHLLRHLTSRAQGFLERRHQQQQQERKRENGGAAAAEEGGEDVASRASGPEQVQVLDAVITVPAHFGPAQRRAVMEAGRAAGLQRITLLQEPIAAAMAYGFGSPHVPYDVLLVFDLGGGTLDLTIVEAFEGIMEVISTSGDNYLGGDDFTAAVADWLVQQQQQLVQPHHPQPHCSTTSLAATSSPLTSTSTSHMPSLAGPTHIAPGLSSGPSFGSSASPSTPTPGPASTSSHSFALLRVAEAAKLALSEAVAAARDVTTAGSSSCSSSSSSGSSYKNCSGVSVRVRLPIPEGGGYGGGCGGGADTTPEATMGTVAEDVGGRPGHSGSGHTQDAEAELTLESFEEVVRPLLRRIWWPLEELALATRTQLGGHLPPHLDPRGSSDGSGSGSGSGSSWDMEGPGRREGAAAWDFSIFPSSVSGSGKAAKYVAPPRRLSGLVLVGAATRLPVVRDYITEVTGLPVRPGVDPETAVALGAALHAGLMVGSVTQGIEMNDGGYVSGQHGRASGFQMATAASHGGGFVAGGGVEAQMGKAEEELVWEP</sequence>
<accession>A0A8J4CX88</accession>
<dbReference type="InterPro" id="IPR043129">
    <property type="entry name" value="ATPase_NBD"/>
</dbReference>
<protein>
    <submittedName>
        <fullName evidence="5">Uncharacterized protein</fullName>
    </submittedName>
</protein>
<evidence type="ECO:0000313" key="5">
    <source>
        <dbReference type="EMBL" id="GIL91534.1"/>
    </source>
</evidence>
<proteinExistence type="inferred from homology"/>
<comment type="similarity">
    <text evidence="1">Belongs to the heat shock protein 70 family.</text>
</comment>
<evidence type="ECO:0000256" key="4">
    <source>
        <dbReference type="SAM" id="MobiDB-lite"/>
    </source>
</evidence>
<dbReference type="Proteomes" id="UP000747110">
    <property type="component" value="Unassembled WGS sequence"/>
</dbReference>
<reference evidence="5" key="1">
    <citation type="journal article" date="2021" name="Proc. Natl. Acad. Sci. U.S.A.">
        <title>Three genomes in the algal genus Volvox reveal the fate of a haploid sex-determining region after a transition to homothallism.</title>
        <authorList>
            <person name="Yamamoto K."/>
            <person name="Hamaji T."/>
            <person name="Kawai-Toyooka H."/>
            <person name="Matsuzaki R."/>
            <person name="Takahashi F."/>
            <person name="Nishimura Y."/>
            <person name="Kawachi M."/>
            <person name="Noguchi H."/>
            <person name="Minakuchi Y."/>
            <person name="Umen J.G."/>
            <person name="Toyoda A."/>
            <person name="Nozaki H."/>
        </authorList>
    </citation>
    <scope>NUCLEOTIDE SEQUENCE</scope>
    <source>
        <strain evidence="6">NIES-3785</strain>
        <strain evidence="5">NIES-3786</strain>
    </source>
</reference>
<dbReference type="PANTHER" id="PTHR19375">
    <property type="entry name" value="HEAT SHOCK PROTEIN 70KDA"/>
    <property type="match status" value="1"/>
</dbReference>
<feature type="region of interest" description="Disordered" evidence="4">
    <location>
        <begin position="652"/>
        <end position="684"/>
    </location>
</feature>
<keyword evidence="3" id="KW-0067">ATP-binding</keyword>
<organism evidence="5 7">
    <name type="scientific">Volvox reticuliferus</name>
    <dbReference type="NCBI Taxonomy" id="1737510"/>
    <lineage>
        <taxon>Eukaryota</taxon>
        <taxon>Viridiplantae</taxon>
        <taxon>Chlorophyta</taxon>
        <taxon>core chlorophytes</taxon>
        <taxon>Chlorophyceae</taxon>
        <taxon>CS clade</taxon>
        <taxon>Chlamydomonadales</taxon>
        <taxon>Volvocaceae</taxon>
        <taxon>Volvox</taxon>
    </lineage>
</organism>
<feature type="region of interest" description="Disordered" evidence="4">
    <location>
        <begin position="229"/>
        <end position="254"/>
    </location>
</feature>
<evidence type="ECO:0000256" key="1">
    <source>
        <dbReference type="ARBA" id="ARBA00007381"/>
    </source>
</evidence>
<dbReference type="PROSITE" id="PS00297">
    <property type="entry name" value="HSP70_1"/>
    <property type="match status" value="1"/>
</dbReference>
<keyword evidence="2" id="KW-0547">Nucleotide-binding</keyword>
<comment type="caution">
    <text evidence="5">The sequence shown here is derived from an EMBL/GenBank/DDBJ whole genome shotgun (WGS) entry which is preliminary data.</text>
</comment>
<gene>
    <name evidence="5" type="ORF">Vretifemale_19140</name>
    <name evidence="6" type="ORF">Vretimale_18408</name>
</gene>
<dbReference type="GO" id="GO:0005524">
    <property type="term" value="F:ATP binding"/>
    <property type="evidence" value="ECO:0007669"/>
    <property type="project" value="UniProtKB-KW"/>
</dbReference>
<evidence type="ECO:0000256" key="3">
    <source>
        <dbReference type="ARBA" id="ARBA00022840"/>
    </source>
</evidence>
<name>A0A8J4CX88_9CHLO</name>
<feature type="region of interest" description="Disordered" evidence="4">
    <location>
        <begin position="579"/>
        <end position="615"/>
    </location>
</feature>
<dbReference type="GO" id="GO:0140662">
    <property type="term" value="F:ATP-dependent protein folding chaperone"/>
    <property type="evidence" value="ECO:0007669"/>
    <property type="project" value="InterPro"/>
</dbReference>
<feature type="region of interest" description="Disordered" evidence="4">
    <location>
        <begin position="295"/>
        <end position="329"/>
    </location>
</feature>
<dbReference type="Pfam" id="PF00012">
    <property type="entry name" value="HSP70"/>
    <property type="match status" value="3"/>
</dbReference>
<feature type="compositionally biased region" description="Low complexity" evidence="4">
    <location>
        <begin position="485"/>
        <end position="511"/>
    </location>
</feature>
<feature type="compositionally biased region" description="Basic and acidic residues" evidence="4">
    <location>
        <begin position="296"/>
        <end position="311"/>
    </location>
</feature>
<feature type="compositionally biased region" description="Low complexity" evidence="4">
    <location>
        <begin position="444"/>
        <end position="473"/>
    </location>
</feature>
<dbReference type="AlphaFoldDB" id="A0A8J4CX88"/>
<dbReference type="FunFam" id="3.30.420.40:FF:000028">
    <property type="entry name" value="heat shock 70 kDa protein-like"/>
    <property type="match status" value="1"/>
</dbReference>
<dbReference type="EMBL" id="BNCQ01000068">
    <property type="protein sequence ID" value="GIM15661.1"/>
    <property type="molecule type" value="Genomic_DNA"/>
</dbReference>
<evidence type="ECO:0000256" key="2">
    <source>
        <dbReference type="ARBA" id="ARBA00022741"/>
    </source>
</evidence>
<dbReference type="OrthoDB" id="547682at2759"/>
<keyword evidence="7" id="KW-1185">Reference proteome</keyword>
<dbReference type="Proteomes" id="UP000722791">
    <property type="component" value="Unassembled WGS sequence"/>
</dbReference>
<dbReference type="Gene3D" id="3.30.420.40">
    <property type="match status" value="4"/>
</dbReference>
<feature type="region of interest" description="Disordered" evidence="4">
    <location>
        <begin position="444"/>
        <end position="511"/>
    </location>
</feature>
<dbReference type="SUPFAM" id="SSF53067">
    <property type="entry name" value="Actin-like ATPase domain"/>
    <property type="match status" value="2"/>
</dbReference>
<dbReference type="EMBL" id="BNCP01000066">
    <property type="protein sequence ID" value="GIL91534.1"/>
    <property type="molecule type" value="Genomic_DNA"/>
</dbReference>
<dbReference type="InterPro" id="IPR018181">
    <property type="entry name" value="Heat_shock_70_CS"/>
</dbReference>
<evidence type="ECO:0000313" key="6">
    <source>
        <dbReference type="EMBL" id="GIM15661.1"/>
    </source>
</evidence>
<dbReference type="PROSITE" id="PS00329">
    <property type="entry name" value="HSP70_2"/>
    <property type="match status" value="1"/>
</dbReference>
<evidence type="ECO:0000313" key="7">
    <source>
        <dbReference type="Proteomes" id="UP000747110"/>
    </source>
</evidence>
<dbReference type="InterPro" id="IPR013126">
    <property type="entry name" value="Hsp_70_fam"/>
</dbReference>